<dbReference type="InterPro" id="IPR036415">
    <property type="entry name" value="Lamin_tail_dom_sf"/>
</dbReference>
<dbReference type="PROSITE" id="PS51257">
    <property type="entry name" value="PROKAR_LIPOPROTEIN"/>
    <property type="match status" value="1"/>
</dbReference>
<comment type="caution">
    <text evidence="3">The sequence shown here is derived from an EMBL/GenBank/DDBJ whole genome shotgun (WGS) entry which is preliminary data.</text>
</comment>
<dbReference type="InterPro" id="IPR043744">
    <property type="entry name" value="DUF5689"/>
</dbReference>
<dbReference type="EMBL" id="WAAU01000003">
    <property type="protein sequence ID" value="KAB1160710.1"/>
    <property type="molecule type" value="Genomic_DNA"/>
</dbReference>
<dbReference type="PROSITE" id="PS51841">
    <property type="entry name" value="LTD"/>
    <property type="match status" value="1"/>
</dbReference>
<feature type="signal peptide" evidence="1">
    <location>
        <begin position="1"/>
        <end position="23"/>
    </location>
</feature>
<dbReference type="SUPFAM" id="SSF74853">
    <property type="entry name" value="Lamin A/C globular tail domain"/>
    <property type="match status" value="1"/>
</dbReference>
<protein>
    <recommendedName>
        <fullName evidence="2">LTD domain-containing protein</fullName>
    </recommendedName>
</protein>
<evidence type="ECO:0000313" key="3">
    <source>
        <dbReference type="EMBL" id="KAB1160710.1"/>
    </source>
</evidence>
<keyword evidence="1" id="KW-0732">Signal</keyword>
<dbReference type="Pfam" id="PF00932">
    <property type="entry name" value="LTD"/>
    <property type="match status" value="1"/>
</dbReference>
<accession>A0A7J5AUX5</accession>
<dbReference type="InterPro" id="IPR001322">
    <property type="entry name" value="Lamin_tail_dom"/>
</dbReference>
<evidence type="ECO:0000256" key="1">
    <source>
        <dbReference type="SAM" id="SignalP"/>
    </source>
</evidence>
<organism evidence="3 4">
    <name type="scientific">Tenacibaculum aiptasiae</name>
    <dbReference type="NCBI Taxonomy" id="426481"/>
    <lineage>
        <taxon>Bacteria</taxon>
        <taxon>Pseudomonadati</taxon>
        <taxon>Bacteroidota</taxon>
        <taxon>Flavobacteriia</taxon>
        <taxon>Flavobacteriales</taxon>
        <taxon>Flavobacteriaceae</taxon>
        <taxon>Tenacibaculum</taxon>
    </lineage>
</organism>
<name>A0A7J5AUX5_9FLAO</name>
<dbReference type="AlphaFoldDB" id="A0A7J5AUX5"/>
<dbReference type="OrthoDB" id="1492759at2"/>
<dbReference type="Pfam" id="PF18942">
    <property type="entry name" value="DUF5689"/>
    <property type="match status" value="2"/>
</dbReference>
<gene>
    <name evidence="3" type="ORF">F7018_02205</name>
</gene>
<feature type="chain" id="PRO_5029851301" description="LTD domain-containing protein" evidence="1">
    <location>
        <begin position="24"/>
        <end position="666"/>
    </location>
</feature>
<evidence type="ECO:0000259" key="2">
    <source>
        <dbReference type="PROSITE" id="PS51841"/>
    </source>
</evidence>
<dbReference type="RefSeq" id="WP_150898339.1">
    <property type="nucleotide sequence ID" value="NZ_WAAU01000003.1"/>
</dbReference>
<sequence length="666" mass="72363">MKNLTLYRIFAILFVAISFSSCVKDGDFVIPSAGEDKQYTNLKSLKEITDLYTGGVLDFDEYIKTSGDTEINTYGYVISNDRAGNFYKTLIIQDEIVNPTVGLEVRIDATNLNAMYNVGRKVYIKLNGLSLSKYFTTFQIGVKNAAGTGTDRIKDTDYINHIDRSSEIAELIPTNLKIGEITDNHINTLVKIDDLQSEQKGLTYADPNSTFSVNRTFKSCATFESIIMRTSGFSDFKSLPIPDKKGSVTAVLNKFSSDYQLFIRDTKDVDFTQEYGCFNNPTLKTLADVKALFTGSETTITESYKIKVVITSDLAKSNISNRNAFAQDASAAIALRFSEAYNLNIGDEVEIAVGGLKLSEYNGLLQLNLSNSDIISKTAGTLPTPEVITFAQALTGDYESKLVTIEGVQFKDITKTYSGSNLLTSDCTNELTTYVRSDATFATTNVSDKKGAITGIMSDFNGPQIYIRDASDVNFTEAYACGSTGGGTGPVDLFFSEYAEGSSNNKYLEIYNPSTETVDLTKYAFPSVSNAPSTVGQHEFWNEFSPGATIAPGGVYIIAHPSANAAILAKANQTHTYLSNGDDGYALVYGSESSYTVLDWLGDFNGDPGSGWEVAGVANATKDHTLVRKSSVMKGNTSWSASAGTDAANSEWEVKAQDDFSSLGVR</sequence>
<reference evidence="3 4" key="1">
    <citation type="submission" date="2019-09" db="EMBL/GenBank/DDBJ databases">
        <authorList>
            <person name="Cao W.R."/>
        </authorList>
    </citation>
    <scope>NUCLEOTIDE SEQUENCE [LARGE SCALE GENOMIC DNA]</scope>
    <source>
        <strain evidence="4">a4</strain>
    </source>
</reference>
<dbReference type="Proteomes" id="UP000467305">
    <property type="component" value="Unassembled WGS sequence"/>
</dbReference>
<feature type="domain" description="LTD" evidence="2">
    <location>
        <begin position="477"/>
        <end position="628"/>
    </location>
</feature>
<keyword evidence="4" id="KW-1185">Reference proteome</keyword>
<evidence type="ECO:0000313" key="4">
    <source>
        <dbReference type="Proteomes" id="UP000467305"/>
    </source>
</evidence>
<proteinExistence type="predicted"/>